<reference evidence="2" key="1">
    <citation type="submission" date="2018-05" db="EMBL/GenBank/DDBJ databases">
        <authorList>
            <person name="Lanie J.A."/>
            <person name="Ng W.-L."/>
            <person name="Kazmierczak K.M."/>
            <person name="Andrzejewski T.M."/>
            <person name="Davidsen T.M."/>
            <person name="Wayne K.J."/>
            <person name="Tettelin H."/>
            <person name="Glass J.I."/>
            <person name="Rusch D."/>
            <person name="Podicherti R."/>
            <person name="Tsui H.-C.T."/>
            <person name="Winkler M.E."/>
        </authorList>
    </citation>
    <scope>NUCLEOTIDE SEQUENCE</scope>
</reference>
<feature type="region of interest" description="Disordered" evidence="1">
    <location>
        <begin position="1"/>
        <end position="25"/>
    </location>
</feature>
<evidence type="ECO:0000313" key="2">
    <source>
        <dbReference type="EMBL" id="SVE21234.1"/>
    </source>
</evidence>
<evidence type="ECO:0000256" key="1">
    <source>
        <dbReference type="SAM" id="MobiDB-lite"/>
    </source>
</evidence>
<sequence>SAKWVEERRETWSEDNPISGFDTER</sequence>
<name>A0A383BMV6_9ZZZZ</name>
<gene>
    <name evidence="2" type="ORF">METZ01_LOCUS474088</name>
</gene>
<accession>A0A383BMV6</accession>
<organism evidence="2">
    <name type="scientific">marine metagenome</name>
    <dbReference type="NCBI Taxonomy" id="408172"/>
    <lineage>
        <taxon>unclassified sequences</taxon>
        <taxon>metagenomes</taxon>
        <taxon>ecological metagenomes</taxon>
    </lineage>
</organism>
<proteinExistence type="predicted"/>
<dbReference type="EMBL" id="UINC01201754">
    <property type="protein sequence ID" value="SVE21234.1"/>
    <property type="molecule type" value="Genomic_DNA"/>
</dbReference>
<feature type="compositionally biased region" description="Basic and acidic residues" evidence="1">
    <location>
        <begin position="1"/>
        <end position="12"/>
    </location>
</feature>
<protein>
    <submittedName>
        <fullName evidence="2">Uncharacterized protein</fullName>
    </submittedName>
</protein>
<dbReference type="AlphaFoldDB" id="A0A383BMV6"/>
<feature type="non-terminal residue" evidence="2">
    <location>
        <position position="1"/>
    </location>
</feature>